<dbReference type="PATRIC" id="fig|1411148.3.peg.2195"/>
<dbReference type="InterPro" id="IPR003680">
    <property type="entry name" value="Flavodoxin_fold"/>
</dbReference>
<sequence length="190" mass="21155">MKKVLIVSGHTDIQHGSVVNRRILEVVKRELPEVTIDSLSEHYPDFRIDTAAEQKKVVDADVIVWQFPLFWYAKPSLLQRWEEEVFTHGFSHGTNGKALQGKKLILSVTTGAPAEFYAREGRPNGGLEDVLMPATQATVSLTGMTLVDPAVITYGVSYAFRNDPEQAKELDRKADDHAARLVALLRDAAK</sequence>
<accession>W2C2R1</accession>
<dbReference type="Gene3D" id="3.40.50.360">
    <property type="match status" value="1"/>
</dbReference>
<reference evidence="3 4" key="1">
    <citation type="submission" date="2013-11" db="EMBL/GenBank/DDBJ databases">
        <title>Single cell genomics of uncultured Tannerella BU063 (oral taxon 286).</title>
        <authorList>
            <person name="Beall C.J."/>
            <person name="Campbell A.G."/>
            <person name="Griffen A.L."/>
            <person name="Podar M."/>
            <person name="Leys E.J."/>
        </authorList>
    </citation>
    <scope>NUCLEOTIDE SEQUENCE [LARGE SCALE GENOMIC DNA]</scope>
    <source>
        <strain evidence="3">Cell 2</strain>
    </source>
</reference>
<keyword evidence="1" id="KW-0560">Oxidoreductase</keyword>
<evidence type="ECO:0000313" key="3">
    <source>
        <dbReference type="EMBL" id="ETK00767.1"/>
    </source>
</evidence>
<proteinExistence type="predicted"/>
<dbReference type="EMBL" id="AYUF01000495">
    <property type="protein sequence ID" value="ETK00767.1"/>
    <property type="molecule type" value="Genomic_DNA"/>
</dbReference>
<dbReference type="PANTHER" id="PTHR47307:SF1">
    <property type="entry name" value="GLUTATHIONE-REGULATED POTASSIUM-EFFLUX SYSTEM ANCILLARY PROTEIN KEFG"/>
    <property type="match status" value="1"/>
</dbReference>
<feature type="domain" description="Flavodoxin-like fold" evidence="2">
    <location>
        <begin position="2"/>
        <end position="169"/>
    </location>
</feature>
<gene>
    <name evidence="3" type="ORF">N425_13120</name>
</gene>
<evidence type="ECO:0000259" key="2">
    <source>
        <dbReference type="Pfam" id="PF02525"/>
    </source>
</evidence>
<evidence type="ECO:0000313" key="4">
    <source>
        <dbReference type="Proteomes" id="UP000018837"/>
    </source>
</evidence>
<dbReference type="Pfam" id="PF02525">
    <property type="entry name" value="Flavodoxin_2"/>
    <property type="match status" value="1"/>
</dbReference>
<dbReference type="GO" id="GO:0010181">
    <property type="term" value="F:FMN binding"/>
    <property type="evidence" value="ECO:0007669"/>
    <property type="project" value="TreeGrafter"/>
</dbReference>
<dbReference type="InterPro" id="IPR029039">
    <property type="entry name" value="Flavoprotein-like_sf"/>
</dbReference>
<evidence type="ECO:0000256" key="1">
    <source>
        <dbReference type="ARBA" id="ARBA00023002"/>
    </source>
</evidence>
<dbReference type="PANTHER" id="PTHR47307">
    <property type="entry name" value="GLUTATHIONE-REGULATED POTASSIUM-EFFLUX SYSTEM ANCILLARY PROTEIN KEFG"/>
    <property type="match status" value="1"/>
</dbReference>
<name>W2C2R1_9BACT</name>
<dbReference type="SUPFAM" id="SSF52218">
    <property type="entry name" value="Flavoproteins"/>
    <property type="match status" value="1"/>
</dbReference>
<dbReference type="GO" id="GO:0003955">
    <property type="term" value="F:NAD(P)H dehydrogenase (quinone) activity"/>
    <property type="evidence" value="ECO:0007669"/>
    <property type="project" value="TreeGrafter"/>
</dbReference>
<dbReference type="Proteomes" id="UP000018837">
    <property type="component" value="Unassembled WGS sequence"/>
</dbReference>
<dbReference type="InterPro" id="IPR046980">
    <property type="entry name" value="KefG/KefF"/>
</dbReference>
<comment type="caution">
    <text evidence="3">The sequence shown here is derived from an EMBL/GenBank/DDBJ whole genome shotgun (WGS) entry which is preliminary data.</text>
</comment>
<dbReference type="AlphaFoldDB" id="W2C2R1"/>
<dbReference type="GO" id="GO:0009055">
    <property type="term" value="F:electron transfer activity"/>
    <property type="evidence" value="ECO:0007669"/>
    <property type="project" value="TreeGrafter"/>
</dbReference>
<protein>
    <submittedName>
        <fullName evidence="3">NAD(P)H dehydrogenase</fullName>
    </submittedName>
</protein>
<organism evidence="3 4">
    <name type="scientific">Tannerella sp. oral taxon BU063 isolate Cell 2</name>
    <dbReference type="NCBI Taxonomy" id="1411148"/>
    <lineage>
        <taxon>Bacteria</taxon>
        <taxon>Pseudomonadati</taxon>
        <taxon>Bacteroidota</taxon>
        <taxon>Bacteroidia</taxon>
        <taxon>Bacteroidales</taxon>
        <taxon>Tannerellaceae</taxon>
        <taxon>Tannerella</taxon>
    </lineage>
</organism>